<feature type="region of interest" description="Disordered" evidence="12">
    <location>
        <begin position="387"/>
        <end position="459"/>
    </location>
</feature>
<evidence type="ECO:0000313" key="15">
    <source>
        <dbReference type="Proteomes" id="UP000222056"/>
    </source>
</evidence>
<dbReference type="GO" id="GO:0009360">
    <property type="term" value="C:DNA polymerase III complex"/>
    <property type="evidence" value="ECO:0007669"/>
    <property type="project" value="InterPro"/>
</dbReference>
<dbReference type="OrthoDB" id="9810148at2"/>
<dbReference type="PANTHER" id="PTHR11669">
    <property type="entry name" value="REPLICATION FACTOR C / DNA POLYMERASE III GAMMA-TAU SUBUNIT"/>
    <property type="match status" value="1"/>
</dbReference>
<dbReference type="PANTHER" id="PTHR11669:SF0">
    <property type="entry name" value="PROTEIN STICHEL-LIKE 2"/>
    <property type="match status" value="1"/>
</dbReference>
<name>A0A1H6FL53_THEAL</name>
<feature type="compositionally biased region" description="Low complexity" evidence="12">
    <location>
        <begin position="395"/>
        <end position="415"/>
    </location>
</feature>
<comment type="subunit">
    <text evidence="11">DNA polymerase III contains a core (composed of alpha, epsilon and theta chains) that associates with a tau subunit. This core dimerizes to form the POLIII' complex. PolIII' associates with the gamma complex (composed of gamma, delta, delta', psi and chi chains) and with the beta chain to form the complete DNA polymerase III complex.</text>
</comment>
<keyword evidence="9 11" id="KW-0239">DNA-directed DNA polymerase</keyword>
<comment type="function">
    <text evidence="11">DNA polymerase III is a complex, multichain enzyme responsible for most of the replicative synthesis in bacteria. This DNA polymerase also exhibits 3' to 5' exonuclease activity.</text>
</comment>
<comment type="catalytic activity">
    <reaction evidence="10 11">
        <text>DNA(n) + a 2'-deoxyribonucleoside 5'-triphosphate = DNA(n+1) + diphosphate</text>
        <dbReference type="Rhea" id="RHEA:22508"/>
        <dbReference type="Rhea" id="RHEA-COMP:17339"/>
        <dbReference type="Rhea" id="RHEA-COMP:17340"/>
        <dbReference type="ChEBI" id="CHEBI:33019"/>
        <dbReference type="ChEBI" id="CHEBI:61560"/>
        <dbReference type="ChEBI" id="CHEBI:173112"/>
        <dbReference type="EC" id="2.7.7.7"/>
    </reaction>
</comment>
<dbReference type="GO" id="GO:0006261">
    <property type="term" value="P:DNA-templated DNA replication"/>
    <property type="evidence" value="ECO:0007669"/>
    <property type="project" value="TreeGrafter"/>
</dbReference>
<dbReference type="GO" id="GO:0046872">
    <property type="term" value="F:metal ion binding"/>
    <property type="evidence" value="ECO:0007669"/>
    <property type="project" value="UniProtKB-KW"/>
</dbReference>
<dbReference type="InterPro" id="IPR045085">
    <property type="entry name" value="HLD_clamp_pol_III_gamma_tau"/>
</dbReference>
<dbReference type="Pfam" id="PF12169">
    <property type="entry name" value="DNA_pol3_gamma3"/>
    <property type="match status" value="1"/>
</dbReference>
<dbReference type="EMBL" id="FNWJ01000001">
    <property type="protein sequence ID" value="SEH10555.1"/>
    <property type="molecule type" value="Genomic_DNA"/>
</dbReference>
<dbReference type="Pfam" id="PF22608">
    <property type="entry name" value="DNAX_ATPase_lid"/>
    <property type="match status" value="1"/>
</dbReference>
<evidence type="ECO:0000256" key="3">
    <source>
        <dbReference type="ARBA" id="ARBA00022695"/>
    </source>
</evidence>
<dbReference type="SUPFAM" id="SSF48019">
    <property type="entry name" value="post-AAA+ oligomerization domain-like"/>
    <property type="match status" value="1"/>
</dbReference>
<dbReference type="InterPro" id="IPR005790">
    <property type="entry name" value="DNA_polIII_delta"/>
</dbReference>
<comment type="similarity">
    <text evidence="1 11">Belongs to the DnaX/STICHEL family.</text>
</comment>
<dbReference type="InterPro" id="IPR008921">
    <property type="entry name" value="DNA_pol3_clamp-load_cplx_C"/>
</dbReference>
<evidence type="ECO:0000256" key="5">
    <source>
        <dbReference type="ARBA" id="ARBA00022723"/>
    </source>
</evidence>
<keyword evidence="4 11" id="KW-0235">DNA replication</keyword>
<dbReference type="Pfam" id="PF20964">
    <property type="entry name" value="DnaX_C"/>
    <property type="match status" value="1"/>
</dbReference>
<keyword evidence="6 11" id="KW-0547">Nucleotide-binding</keyword>
<evidence type="ECO:0000256" key="8">
    <source>
        <dbReference type="ARBA" id="ARBA00022840"/>
    </source>
</evidence>
<evidence type="ECO:0000256" key="4">
    <source>
        <dbReference type="ARBA" id="ARBA00022705"/>
    </source>
</evidence>
<evidence type="ECO:0000256" key="11">
    <source>
        <dbReference type="RuleBase" id="RU364063"/>
    </source>
</evidence>
<dbReference type="GO" id="GO:0005524">
    <property type="term" value="F:ATP binding"/>
    <property type="evidence" value="ECO:0007669"/>
    <property type="project" value="UniProtKB-KW"/>
</dbReference>
<dbReference type="NCBIfam" id="NF004046">
    <property type="entry name" value="PRK05563.1"/>
    <property type="match status" value="1"/>
</dbReference>
<gene>
    <name evidence="11" type="primary">dnaX</name>
    <name evidence="14" type="ORF">SAMN02745716_0416</name>
</gene>
<dbReference type="EC" id="2.7.7.7" evidence="11"/>
<keyword evidence="8 11" id="KW-0067">ATP-binding</keyword>
<dbReference type="GO" id="GO:0003677">
    <property type="term" value="F:DNA binding"/>
    <property type="evidence" value="ECO:0007669"/>
    <property type="project" value="InterPro"/>
</dbReference>
<dbReference type="SMART" id="SM00382">
    <property type="entry name" value="AAA"/>
    <property type="match status" value="1"/>
</dbReference>
<evidence type="ECO:0000256" key="12">
    <source>
        <dbReference type="SAM" id="MobiDB-lite"/>
    </source>
</evidence>
<evidence type="ECO:0000256" key="9">
    <source>
        <dbReference type="ARBA" id="ARBA00022932"/>
    </source>
</evidence>
<dbReference type="Proteomes" id="UP000222056">
    <property type="component" value="Unassembled WGS sequence"/>
</dbReference>
<keyword evidence="15" id="KW-1185">Reference proteome</keyword>
<keyword evidence="5" id="KW-0479">Metal-binding</keyword>
<proteinExistence type="inferred from homology"/>
<dbReference type="STRING" id="29539.SAMN02745716_0416"/>
<accession>A0A1H6FL53</accession>
<organism evidence="14 15">
    <name type="scientific">Thermoleophilum album</name>
    <dbReference type="NCBI Taxonomy" id="29539"/>
    <lineage>
        <taxon>Bacteria</taxon>
        <taxon>Bacillati</taxon>
        <taxon>Actinomycetota</taxon>
        <taxon>Thermoleophilia</taxon>
        <taxon>Thermoleophilales</taxon>
        <taxon>Thermoleophilaceae</taxon>
        <taxon>Thermoleophilum</taxon>
    </lineage>
</organism>
<dbReference type="Pfam" id="PF13177">
    <property type="entry name" value="DNA_pol3_delta2"/>
    <property type="match status" value="1"/>
</dbReference>
<evidence type="ECO:0000256" key="7">
    <source>
        <dbReference type="ARBA" id="ARBA00022833"/>
    </source>
</evidence>
<sequence>MHFPMRSLYRRHRPRTFDEVVGQEHVVRTLKNAIERDRVHHAYLFVGSRGTGKTSMAKLLACALNCSGAPRTDFDPDDPRCREIMAGGSMDVVEMDAASHNSVDDIRELRDSVHLAPLEGGRRVYILDEAHMLSSAAWNAFLKTLEEPPPHVVFVLCTTEAHKVPATIVDRCHRFDFRRPGSEQLRKVLRRVAEQEGIEVPDAALALIARAASGSFRDALGTLEQLVTYGGTRIELQQVREVLGFTDEEHLEEIAAAAIAGDAARALRALARACDEGGDPERLARDLGHHFRLLLLAGTVGTLPEELAITPEEREAVARQASHCPVAIAIRVLDHLGEALARIREGAEPRLQLELALVKACDRTVEPSLRALLLRIEDLERRLAAAGGSVESANGDTGDAAATPTARDAAKPTARVTSAQPPARPPGGAGPAGVAATEETGEHEQDAASTAARPADPANEPDLERIAALWPAVCEAARELNHALSHWLAEARPTRLQEGQLTITFPPGWAVGYRKVSAQRERVAELLKRVFGARLVPIFELDEGEPATTGPSALTKEQLIERLKRELGAQEIEEPSGEQEAT</sequence>
<keyword evidence="2 11" id="KW-0808">Transferase</keyword>
<evidence type="ECO:0000256" key="2">
    <source>
        <dbReference type="ARBA" id="ARBA00022679"/>
    </source>
</evidence>
<evidence type="ECO:0000259" key="13">
    <source>
        <dbReference type="SMART" id="SM00382"/>
    </source>
</evidence>
<evidence type="ECO:0000256" key="1">
    <source>
        <dbReference type="ARBA" id="ARBA00006360"/>
    </source>
</evidence>
<dbReference type="NCBIfam" id="TIGR02397">
    <property type="entry name" value="dnaX_nterm"/>
    <property type="match status" value="1"/>
</dbReference>
<keyword evidence="7" id="KW-0862">Zinc</keyword>
<dbReference type="Gene3D" id="3.40.50.300">
    <property type="entry name" value="P-loop containing nucleotide triphosphate hydrolases"/>
    <property type="match status" value="1"/>
</dbReference>
<evidence type="ECO:0000256" key="6">
    <source>
        <dbReference type="ARBA" id="ARBA00022741"/>
    </source>
</evidence>
<dbReference type="SUPFAM" id="SSF52540">
    <property type="entry name" value="P-loop containing nucleoside triphosphate hydrolases"/>
    <property type="match status" value="1"/>
</dbReference>
<dbReference type="InterPro" id="IPR027417">
    <property type="entry name" value="P-loop_NTPase"/>
</dbReference>
<dbReference type="Gene3D" id="1.10.8.60">
    <property type="match status" value="1"/>
</dbReference>
<reference evidence="15" key="1">
    <citation type="submission" date="2016-10" db="EMBL/GenBank/DDBJ databases">
        <authorList>
            <person name="Varghese N."/>
            <person name="Submissions S."/>
        </authorList>
    </citation>
    <scope>NUCLEOTIDE SEQUENCE [LARGE SCALE GENOMIC DNA]</scope>
    <source>
        <strain evidence="15">ATCC 35263</strain>
    </source>
</reference>
<dbReference type="CDD" id="cd00009">
    <property type="entry name" value="AAA"/>
    <property type="match status" value="1"/>
</dbReference>
<dbReference type="AlphaFoldDB" id="A0A1H6FL53"/>
<evidence type="ECO:0000256" key="10">
    <source>
        <dbReference type="ARBA" id="ARBA00049244"/>
    </source>
</evidence>
<feature type="domain" description="AAA+ ATPase" evidence="13">
    <location>
        <begin position="39"/>
        <end position="181"/>
    </location>
</feature>
<dbReference type="InterPro" id="IPR022754">
    <property type="entry name" value="DNA_pol_III_gamma-3"/>
</dbReference>
<dbReference type="Gene3D" id="1.20.272.10">
    <property type="match status" value="1"/>
</dbReference>
<evidence type="ECO:0000313" key="14">
    <source>
        <dbReference type="EMBL" id="SEH10555.1"/>
    </source>
</evidence>
<keyword evidence="3 11" id="KW-0548">Nucleotidyltransferase</keyword>
<dbReference type="InterPro" id="IPR050238">
    <property type="entry name" value="DNA_Rep/Repair_Clamp_Loader"/>
</dbReference>
<dbReference type="InterPro" id="IPR012763">
    <property type="entry name" value="DNA_pol_III_sug/sutau_N"/>
</dbReference>
<dbReference type="FunFam" id="3.40.50.300:FF:000014">
    <property type="entry name" value="DNA polymerase III subunit gamma/tau"/>
    <property type="match status" value="1"/>
</dbReference>
<protein>
    <recommendedName>
        <fullName evidence="11">DNA polymerase III subunit gamma/tau</fullName>
        <ecNumber evidence="11">2.7.7.7</ecNumber>
    </recommendedName>
</protein>
<dbReference type="InterPro" id="IPR003593">
    <property type="entry name" value="AAA+_ATPase"/>
</dbReference>
<dbReference type="GO" id="GO:0003887">
    <property type="term" value="F:DNA-directed DNA polymerase activity"/>
    <property type="evidence" value="ECO:0007669"/>
    <property type="project" value="UniProtKB-KW"/>
</dbReference>
<dbReference type="NCBIfam" id="TIGR01128">
    <property type="entry name" value="holA"/>
    <property type="match status" value="1"/>
</dbReference>
<dbReference type="InterPro" id="IPR048448">
    <property type="entry name" value="DnaX-like_C"/>
</dbReference>
<dbReference type="FunFam" id="1.10.8.60:FF:000013">
    <property type="entry name" value="DNA polymerase III subunit gamma/tau"/>
    <property type="match status" value="1"/>
</dbReference>
<feature type="compositionally biased region" description="Low complexity" evidence="12">
    <location>
        <begin position="447"/>
        <end position="458"/>
    </location>
</feature>